<evidence type="ECO:0000256" key="2">
    <source>
        <dbReference type="ARBA" id="ARBA00022737"/>
    </source>
</evidence>
<reference evidence="7" key="1">
    <citation type="submission" date="2020-11" db="EMBL/GenBank/DDBJ databases">
        <authorList>
            <person name="Tran Van P."/>
        </authorList>
    </citation>
    <scope>NUCLEOTIDE SEQUENCE</scope>
</reference>
<dbReference type="Gene3D" id="1.10.418.10">
    <property type="entry name" value="Calponin-like domain"/>
    <property type="match status" value="1"/>
</dbReference>
<sequence>MALTPACCRRLNPVSHIDKVRSSTLLFLIPYAPFQDRGAKFQRQHFMSCLLECRAKAELNASGYSTSQPVPLLHEEDLMSFLFHERFRRGKSKNVGWDDEAIEMSSSSWGYSSVNIPVLCKLMNTLQPGAIPKINTSGGQFKMMENLTNFLKAAENYGVPRLDLFQTVDLFEKKDLCTVTNMLFALGGATYKHPEWTGARLGPKPADQNVREFSEETLAEGKKVIGLQAGTNKGASQSGQNFGNTRHIIIGK</sequence>
<comment type="similarity">
    <text evidence="1 6">Belongs to the calponin family.</text>
</comment>
<dbReference type="GO" id="GO:0015629">
    <property type="term" value="C:actin cytoskeleton"/>
    <property type="evidence" value="ECO:0007669"/>
    <property type="project" value="TreeGrafter"/>
</dbReference>
<dbReference type="GO" id="GO:0005516">
    <property type="term" value="F:calmodulin binding"/>
    <property type="evidence" value="ECO:0007669"/>
    <property type="project" value="UniProtKB-KW"/>
</dbReference>
<dbReference type="GO" id="GO:0031032">
    <property type="term" value="P:actomyosin structure organization"/>
    <property type="evidence" value="ECO:0007669"/>
    <property type="project" value="InterPro"/>
</dbReference>
<dbReference type="PRINTS" id="PR00888">
    <property type="entry name" value="SM22CALPONIN"/>
</dbReference>
<dbReference type="PROSITE" id="PS50021">
    <property type="entry name" value="CH"/>
    <property type="match status" value="1"/>
</dbReference>
<evidence type="ECO:0000313" key="7">
    <source>
        <dbReference type="EMBL" id="CAD7228114.1"/>
    </source>
</evidence>
<dbReference type="Pfam" id="PF00307">
    <property type="entry name" value="CH"/>
    <property type="match status" value="1"/>
</dbReference>
<dbReference type="SUPFAM" id="SSF47576">
    <property type="entry name" value="Calponin-homology domain, CH-domain"/>
    <property type="match status" value="1"/>
</dbReference>
<keyword evidence="2" id="KW-0677">Repeat</keyword>
<dbReference type="SMART" id="SM00033">
    <property type="entry name" value="CH"/>
    <property type="match status" value="1"/>
</dbReference>
<dbReference type="GO" id="GO:0051015">
    <property type="term" value="F:actin filament binding"/>
    <property type="evidence" value="ECO:0007669"/>
    <property type="project" value="TreeGrafter"/>
</dbReference>
<protein>
    <recommendedName>
        <fullName evidence="6">Calponin</fullName>
    </recommendedName>
</protein>
<accession>A0A7R8WCU5</accession>
<dbReference type="InterPro" id="IPR050606">
    <property type="entry name" value="Calponin-like"/>
</dbReference>
<evidence type="ECO:0000256" key="4">
    <source>
        <dbReference type="ARBA" id="ARBA00023203"/>
    </source>
</evidence>
<evidence type="ECO:0000256" key="1">
    <source>
        <dbReference type="ARBA" id="ARBA00009631"/>
    </source>
</evidence>
<keyword evidence="4 6" id="KW-0009">Actin-binding</keyword>
<dbReference type="OrthoDB" id="21595at2759"/>
<dbReference type="InterPro" id="IPR036872">
    <property type="entry name" value="CH_dom_sf"/>
</dbReference>
<evidence type="ECO:0000256" key="3">
    <source>
        <dbReference type="ARBA" id="ARBA00022860"/>
    </source>
</evidence>
<dbReference type="PROSITE" id="PS01052">
    <property type="entry name" value="CALPONIN_1"/>
    <property type="match status" value="1"/>
</dbReference>
<evidence type="ECO:0000256" key="6">
    <source>
        <dbReference type="RuleBase" id="RU361224"/>
    </source>
</evidence>
<dbReference type="PANTHER" id="PTHR47385:SF24">
    <property type="entry name" value="MUSCLE-SPECIFIC PROTEIN 20"/>
    <property type="match status" value="1"/>
</dbReference>
<dbReference type="InterPro" id="IPR001997">
    <property type="entry name" value="Calponin/LIMCH1"/>
</dbReference>
<name>A0A7R8WCU5_9CRUS</name>
<proteinExistence type="inferred from homology"/>
<comment type="function">
    <text evidence="5 6">Thin filament-associated protein that is implicated in the regulation and modulation of smooth muscle contraction. It is capable of binding to actin, calmodulin and tropomyosin. The interaction of calponin with actin inhibits the actomyosin Mg-ATPase activity.</text>
</comment>
<dbReference type="PROSITE" id="PS51122">
    <property type="entry name" value="CALPONIN_2"/>
    <property type="match status" value="1"/>
</dbReference>
<organism evidence="7">
    <name type="scientific">Cyprideis torosa</name>
    <dbReference type="NCBI Taxonomy" id="163714"/>
    <lineage>
        <taxon>Eukaryota</taxon>
        <taxon>Metazoa</taxon>
        <taxon>Ecdysozoa</taxon>
        <taxon>Arthropoda</taxon>
        <taxon>Crustacea</taxon>
        <taxon>Oligostraca</taxon>
        <taxon>Ostracoda</taxon>
        <taxon>Podocopa</taxon>
        <taxon>Podocopida</taxon>
        <taxon>Cytherocopina</taxon>
        <taxon>Cytheroidea</taxon>
        <taxon>Cytherideidae</taxon>
        <taxon>Cyprideis</taxon>
    </lineage>
</organism>
<dbReference type="InterPro" id="IPR001715">
    <property type="entry name" value="CH_dom"/>
</dbReference>
<dbReference type="AlphaFoldDB" id="A0A7R8WCU5"/>
<keyword evidence="3 6" id="KW-0112">Calmodulin-binding</keyword>
<dbReference type="InterPro" id="IPR000557">
    <property type="entry name" value="Calponin_repeat"/>
</dbReference>
<dbReference type="InterPro" id="IPR003096">
    <property type="entry name" value="SM22_calponin"/>
</dbReference>
<dbReference type="GO" id="GO:0007015">
    <property type="term" value="P:actin filament organization"/>
    <property type="evidence" value="ECO:0007669"/>
    <property type="project" value="TreeGrafter"/>
</dbReference>
<evidence type="ECO:0000256" key="5">
    <source>
        <dbReference type="ARBA" id="ARBA00025109"/>
    </source>
</evidence>
<dbReference type="PRINTS" id="PR00889">
    <property type="entry name" value="CALPONIN"/>
</dbReference>
<gene>
    <name evidence="7" type="ORF">CTOB1V02_LOCUS6003</name>
</gene>
<dbReference type="EMBL" id="OB661389">
    <property type="protein sequence ID" value="CAD7228114.1"/>
    <property type="molecule type" value="Genomic_DNA"/>
</dbReference>
<dbReference type="PANTHER" id="PTHR47385">
    <property type="entry name" value="CALPONIN"/>
    <property type="match status" value="1"/>
</dbReference>
<dbReference type="Pfam" id="PF00402">
    <property type="entry name" value="Calponin"/>
    <property type="match status" value="1"/>
</dbReference>